<dbReference type="EMBL" id="CM017321">
    <property type="protein sequence ID" value="KAE7998482.1"/>
    <property type="molecule type" value="Genomic_DNA"/>
</dbReference>
<feature type="region of interest" description="Disordered" evidence="1">
    <location>
        <begin position="78"/>
        <end position="116"/>
    </location>
</feature>
<dbReference type="GO" id="GO:0006260">
    <property type="term" value="P:DNA replication"/>
    <property type="evidence" value="ECO:0007669"/>
    <property type="project" value="InterPro"/>
</dbReference>
<dbReference type="Pfam" id="PF04057">
    <property type="entry name" value="Rep-A_N"/>
    <property type="match status" value="1"/>
</dbReference>
<organism evidence="3 4">
    <name type="scientific">Carpinus fangiana</name>
    <dbReference type="NCBI Taxonomy" id="176857"/>
    <lineage>
        <taxon>Eukaryota</taxon>
        <taxon>Viridiplantae</taxon>
        <taxon>Streptophyta</taxon>
        <taxon>Embryophyta</taxon>
        <taxon>Tracheophyta</taxon>
        <taxon>Spermatophyta</taxon>
        <taxon>Magnoliopsida</taxon>
        <taxon>eudicotyledons</taxon>
        <taxon>Gunneridae</taxon>
        <taxon>Pentapetalae</taxon>
        <taxon>rosids</taxon>
        <taxon>fabids</taxon>
        <taxon>Fagales</taxon>
        <taxon>Betulaceae</taxon>
        <taxon>Carpinus</taxon>
    </lineage>
</organism>
<accession>A0A5N6QGP4</accession>
<dbReference type="CDD" id="cd04477">
    <property type="entry name" value="RPA1N"/>
    <property type="match status" value="1"/>
</dbReference>
<protein>
    <recommendedName>
        <fullName evidence="2">Replication factor-A protein 1 N-terminal domain-containing protein</fullName>
    </recommendedName>
</protein>
<evidence type="ECO:0000313" key="4">
    <source>
        <dbReference type="Proteomes" id="UP000327013"/>
    </source>
</evidence>
<dbReference type="OrthoDB" id="1751331at2759"/>
<evidence type="ECO:0000256" key="1">
    <source>
        <dbReference type="SAM" id="MobiDB-lite"/>
    </source>
</evidence>
<dbReference type="AlphaFoldDB" id="A0A5N6QGP4"/>
<sequence>MLHCKIRPTRTSYPQSIVSSSIWIWQLSCLFKQLRRLCRYCKTGLQAADGKKKTGGQATSFLGVPWAAILSSPLKKEWQISPEKTPESSPDLSGAPSLSLSPAAAENQSQDAKSGDVNAKPLVQVLDIKLIGSTQERYRLLLSDAVSTQQAMLATQLNDRVKSGRVRKGSVVQLIEYICSPVQNRK</sequence>
<feature type="compositionally biased region" description="Low complexity" evidence="1">
    <location>
        <begin position="88"/>
        <end position="105"/>
    </location>
</feature>
<keyword evidence="4" id="KW-1185">Reference proteome</keyword>
<dbReference type="GO" id="GO:0003677">
    <property type="term" value="F:DNA binding"/>
    <property type="evidence" value="ECO:0007669"/>
    <property type="project" value="InterPro"/>
</dbReference>
<dbReference type="Gene3D" id="2.40.50.140">
    <property type="entry name" value="Nucleic acid-binding proteins"/>
    <property type="match status" value="1"/>
</dbReference>
<gene>
    <name evidence="3" type="ORF">FH972_003026</name>
</gene>
<name>A0A5N6QGP4_9ROSI</name>
<dbReference type="Proteomes" id="UP000327013">
    <property type="component" value="Chromosome 1"/>
</dbReference>
<proteinExistence type="predicted"/>
<evidence type="ECO:0000259" key="2">
    <source>
        <dbReference type="Pfam" id="PF04057"/>
    </source>
</evidence>
<dbReference type="InterPro" id="IPR012340">
    <property type="entry name" value="NA-bd_OB-fold"/>
</dbReference>
<dbReference type="GO" id="GO:0005634">
    <property type="term" value="C:nucleus"/>
    <property type="evidence" value="ECO:0007669"/>
    <property type="project" value="InterPro"/>
</dbReference>
<reference evidence="3 4" key="1">
    <citation type="submission" date="2019-06" db="EMBL/GenBank/DDBJ databases">
        <title>A chromosomal-level reference genome of Carpinus fangiana (Coryloideae, Betulaceae).</title>
        <authorList>
            <person name="Yang X."/>
            <person name="Wang Z."/>
            <person name="Zhang L."/>
            <person name="Hao G."/>
            <person name="Liu J."/>
            <person name="Yang Y."/>
        </authorList>
    </citation>
    <scope>NUCLEOTIDE SEQUENCE [LARGE SCALE GENOMIC DNA]</scope>
    <source>
        <strain evidence="3">Cfa_2016G</strain>
        <tissue evidence="3">Leaf</tissue>
    </source>
</reference>
<feature type="domain" description="Replication factor-A protein 1 N-terminal" evidence="2">
    <location>
        <begin position="114"/>
        <end position="185"/>
    </location>
</feature>
<evidence type="ECO:0000313" key="3">
    <source>
        <dbReference type="EMBL" id="KAE7998482.1"/>
    </source>
</evidence>
<dbReference type="SUPFAM" id="SSF50249">
    <property type="entry name" value="Nucleic acid-binding proteins"/>
    <property type="match status" value="1"/>
</dbReference>
<dbReference type="InterPro" id="IPR007199">
    <property type="entry name" value="Rep_factor-A_N"/>
</dbReference>